<evidence type="ECO:0000313" key="2">
    <source>
        <dbReference type="EMBL" id="MCY6484054.1"/>
    </source>
</evidence>
<feature type="domain" description="Metallo-beta-lactamase" evidence="1">
    <location>
        <begin position="26"/>
        <end position="201"/>
    </location>
</feature>
<sequence>MKINKVGSRGYMFTFYELKNTEFDCTTNVYLINGNNYIFICDTFLGPECMYKVEQFIKKYLKEKPIIVFNSHSDWDHIWGNCYFKDNIIIAHENCRKDIIRFGEYEFCKYREFKQGKVEIYPPNLVFKDRITFVDEGIEFFFSPGHTNNSASCIDVFDNIIFVGDNVESPKPYLNYNNLKQYENTLNEYLNIKPDTIIPGHGSIANTNLIKSNLEYIKKCANRS</sequence>
<organism evidence="2 3">
    <name type="scientific">Clostridium aestuarii</name>
    <dbReference type="NCBI Taxonomy" id="338193"/>
    <lineage>
        <taxon>Bacteria</taxon>
        <taxon>Bacillati</taxon>
        <taxon>Bacillota</taxon>
        <taxon>Clostridia</taxon>
        <taxon>Eubacteriales</taxon>
        <taxon>Clostridiaceae</taxon>
        <taxon>Clostridium</taxon>
    </lineage>
</organism>
<gene>
    <name evidence="2" type="ORF">OW763_06775</name>
</gene>
<dbReference type="SUPFAM" id="SSF56281">
    <property type="entry name" value="Metallo-hydrolase/oxidoreductase"/>
    <property type="match status" value="1"/>
</dbReference>
<dbReference type="InterPro" id="IPR001279">
    <property type="entry name" value="Metallo-B-lactamas"/>
</dbReference>
<reference evidence="2" key="1">
    <citation type="submission" date="2022-12" db="EMBL/GenBank/DDBJ databases">
        <authorList>
            <person name="Wang J."/>
        </authorList>
    </citation>
    <scope>NUCLEOTIDE SEQUENCE</scope>
    <source>
        <strain evidence="2">HY-45-18</strain>
    </source>
</reference>
<dbReference type="InterPro" id="IPR050855">
    <property type="entry name" value="NDM-1-like"/>
</dbReference>
<dbReference type="SMART" id="SM00849">
    <property type="entry name" value="Lactamase_B"/>
    <property type="match status" value="1"/>
</dbReference>
<dbReference type="Pfam" id="PF00753">
    <property type="entry name" value="Lactamase_B"/>
    <property type="match status" value="1"/>
</dbReference>
<keyword evidence="3" id="KW-1185">Reference proteome</keyword>
<proteinExistence type="predicted"/>
<protein>
    <submittedName>
        <fullName evidence="2">MBL fold metallo-hydrolase</fullName>
    </submittedName>
</protein>
<dbReference type="PANTHER" id="PTHR42951:SF18">
    <property type="entry name" value="METALLO-HYDROLASE MJ0296-RELATED"/>
    <property type="match status" value="1"/>
</dbReference>
<dbReference type="PANTHER" id="PTHR42951">
    <property type="entry name" value="METALLO-BETA-LACTAMASE DOMAIN-CONTAINING"/>
    <property type="match status" value="1"/>
</dbReference>
<evidence type="ECO:0000259" key="1">
    <source>
        <dbReference type="SMART" id="SM00849"/>
    </source>
</evidence>
<dbReference type="EMBL" id="JAPQER010000002">
    <property type="protein sequence ID" value="MCY6484054.1"/>
    <property type="molecule type" value="Genomic_DNA"/>
</dbReference>
<dbReference type="Gene3D" id="3.60.15.10">
    <property type="entry name" value="Ribonuclease Z/Hydroxyacylglutathione hydrolase-like"/>
    <property type="match status" value="1"/>
</dbReference>
<comment type="caution">
    <text evidence="2">The sequence shown here is derived from an EMBL/GenBank/DDBJ whole genome shotgun (WGS) entry which is preliminary data.</text>
</comment>
<accession>A0ABT4CYK2</accession>
<name>A0ABT4CYK2_9CLOT</name>
<dbReference type="InterPro" id="IPR036866">
    <property type="entry name" value="RibonucZ/Hydroxyglut_hydro"/>
</dbReference>
<dbReference type="RefSeq" id="WP_268040324.1">
    <property type="nucleotide sequence ID" value="NZ_JAPQER010000002.1"/>
</dbReference>
<dbReference type="Proteomes" id="UP001078443">
    <property type="component" value="Unassembled WGS sequence"/>
</dbReference>
<evidence type="ECO:0000313" key="3">
    <source>
        <dbReference type="Proteomes" id="UP001078443"/>
    </source>
</evidence>